<dbReference type="InterPro" id="IPR059000">
    <property type="entry name" value="ATPase_P-type_domA"/>
</dbReference>
<feature type="compositionally biased region" description="Basic and acidic residues" evidence="10">
    <location>
        <begin position="133"/>
        <end position="147"/>
    </location>
</feature>
<dbReference type="SFLD" id="SFLDG00002">
    <property type="entry name" value="C1.7:_P-type_atpase_like"/>
    <property type="match status" value="1"/>
</dbReference>
<evidence type="ECO:0000256" key="4">
    <source>
        <dbReference type="ARBA" id="ARBA00022741"/>
    </source>
</evidence>
<dbReference type="GO" id="GO:0046872">
    <property type="term" value="F:metal ion binding"/>
    <property type="evidence" value="ECO:0007669"/>
    <property type="project" value="UniProtKB-KW"/>
</dbReference>
<keyword evidence="2 11" id="KW-0812">Transmembrane</keyword>
<dbReference type="PANTHER" id="PTHR45630:SF6">
    <property type="entry name" value="CATION-TRANSPORTING P-TYPE ATPASE N-TERMINAL DOMAIN-CONTAINING PROTEIN"/>
    <property type="match status" value="1"/>
</dbReference>
<feature type="compositionally biased region" description="Basic and acidic residues" evidence="10">
    <location>
        <begin position="1542"/>
        <end position="1554"/>
    </location>
</feature>
<evidence type="ECO:0000313" key="14">
    <source>
        <dbReference type="Proteomes" id="UP000355283"/>
    </source>
</evidence>
<keyword evidence="5" id="KW-0067">ATP-binding</keyword>
<evidence type="ECO:0000256" key="10">
    <source>
        <dbReference type="SAM" id="MobiDB-lite"/>
    </source>
</evidence>
<dbReference type="GO" id="GO:0019829">
    <property type="term" value="F:ATPase-coupled monoatomic cation transmembrane transporter activity"/>
    <property type="evidence" value="ECO:0007669"/>
    <property type="project" value="TreeGrafter"/>
</dbReference>
<proteinExistence type="predicted"/>
<keyword evidence="14" id="KW-1185">Reference proteome</keyword>
<keyword evidence="8 11" id="KW-1133">Transmembrane helix</keyword>
<dbReference type="InterPro" id="IPR006544">
    <property type="entry name" value="P-type_TPase_V"/>
</dbReference>
<evidence type="ECO:0000256" key="11">
    <source>
        <dbReference type="SAM" id="Phobius"/>
    </source>
</evidence>
<feature type="transmembrane region" description="Helical" evidence="11">
    <location>
        <begin position="34"/>
        <end position="52"/>
    </location>
</feature>
<feature type="region of interest" description="Disordered" evidence="10">
    <location>
        <begin position="719"/>
        <end position="752"/>
    </location>
</feature>
<feature type="region of interest" description="Disordered" evidence="10">
    <location>
        <begin position="133"/>
        <end position="160"/>
    </location>
</feature>
<feature type="region of interest" description="Disordered" evidence="10">
    <location>
        <begin position="582"/>
        <end position="622"/>
    </location>
</feature>
<sequence length="1554" mass="167773">MPRQSVTSFPVDDDEMLASVTLLRPSSSWALRSFLLSLLLLAFSSFGVPPFLPSSSSVVSPLSGLLPMLFVVLAVVVNVLFFLVQRWSLSFHVWVNFKHTSMPSEAQMALVQPRPHRGARALAETRLEEDEWKGGEGLDGYRETGREGKRKRGRTGKGGTVEPARRQLAFTYQHRTYILSSLPPSSSTAPSVAFRPRRPFTHLPLLPSLLPSPPSSYPVGPYTGPGGARPGRPCDESVRPQCPGLLDLILSALDRGPPSVLLMSACQFIAFRYRCAHTVRSNLRRLREEVVREDENEGGRGETKMRVLREEAWVEVTAKALLPGDIVEIPGDESGVGRENETQRQGRAGGRVGGRGRRREVPADMLVLDGQVVVDEAILTGESLPQLKTPPAVGKSPGGGEERLDMGHAHQLHVLYSGTAVLRIEGPRILARVLRTGYYSTQGELLRVVGSQQEQARLDADSPDTLVMFAGLGTLSLVAAGGVLWQGHRDIKGGGDGGAKGGGGDQAGWLLLRAARLVARGMPFWLLDMLNDTVAGAVLALARGPAQMLCTEPFRIPLAGNVDTCVFDKTGTLTSEHLTLQGIFLPPGRPPDPACENERRDKPPSSSPSSPSTITPAVLLSPPTATPLRTQHVLVACHSLIDVEGELRGDSLELSALRGCGKAWSFDGRKGVLSRAKEGGKEGGREGGREVLVIEKRFPFSASLQRMSVVVRVEPVCPSLVPEDGQDTKGASPKPRPRQKEQRPNKKKKKDVMITQAGVKVLQEKEGHNEVDDAGAGKEEEQVERKGMEESRRVVLVKGSPEAMKPLFLPSSLPPSYEQAFHSLASQGARVLALGYKDLEGGQEGGREGGREDVEEGLVFAGLAAFRTPVRADTSKVIQELKNAGMDLCVLSGDSLLTSMAVAREVGILQGKEGGRKGTLVLEWEGIAGVEEGREGNDDFRKGRKARGKKGKKKKPKSRLAWFLAPDLAPSSPGAKTGSIPPGLLQKKLRRYMAFDPRTIPRLALKYDLCGGGKALAEAWKEDEAGETLGRYLHCFRVLARATPDMKEQVVKMMRRDGKRKVLMCGDGANDVGALKAADCGVALLTGFGEMNTKQGGREGSQGKGHMGGKKQATVSAAAVKKRENSRRKQAQEKFQKVLKEALARAQIKEKPTTAWAYLRMFYRAYKQASQEVFGAPGVAGAAARGAWRWDGGEEGVEDNQGLNLKLGDASLAAPFTSKNPSIMCVPELIRQGRASLARVQQQSQQGLSFSLANLLYHFTLAARGARMGRRQLVVTGLLGSVLEVGMRNIVPLPGIEPVRLPQSVLHPSSLLSVVGQCLLQTWLTYGLLQVAEGGERKVVGEGEGEGEGERKGGKEGMADPAGSLMFLSQLVETAVGCVVSVKGYPFSTGIFESPSLVFALVGLLLLPVWIALEVDVDGCNRRLQVGKWGEEEGGEEDGKRRRAIASNLLLQFFLPVAWDTAMLYIFAPEVGKARWRKRGTDGGLEGGKNIGTALLAWALILGNIVPWEGLVAKLSMDPAEMMMEMALGGEEHGTEEEEGGEEAREGKEDDIAT</sequence>
<keyword evidence="7" id="KW-1278">Translocase</keyword>
<protein>
    <recommendedName>
        <fullName evidence="12">P-type ATPase A domain-containing protein</fullName>
    </recommendedName>
</protein>
<dbReference type="Pfam" id="PF00122">
    <property type="entry name" value="E1-E2_ATPase"/>
    <property type="match status" value="1"/>
</dbReference>
<feature type="region of interest" description="Disordered" evidence="10">
    <location>
        <begin position="330"/>
        <end position="356"/>
    </location>
</feature>
<evidence type="ECO:0000256" key="5">
    <source>
        <dbReference type="ARBA" id="ARBA00022840"/>
    </source>
</evidence>
<feature type="region of interest" description="Disordered" evidence="10">
    <location>
        <begin position="1529"/>
        <end position="1554"/>
    </location>
</feature>
<dbReference type="InterPro" id="IPR008250">
    <property type="entry name" value="ATPase_P-typ_transduc_dom_A_sf"/>
</dbReference>
<dbReference type="EMBL" id="SDOX01000019">
    <property type="protein sequence ID" value="TFJ84198.1"/>
    <property type="molecule type" value="Genomic_DNA"/>
</dbReference>
<evidence type="ECO:0000256" key="8">
    <source>
        <dbReference type="ARBA" id="ARBA00022989"/>
    </source>
</evidence>
<feature type="transmembrane region" description="Helical" evidence="11">
    <location>
        <begin position="64"/>
        <end position="84"/>
    </location>
</feature>
<keyword evidence="3" id="KW-0479">Metal-binding</keyword>
<accession>A0A4D9D6F3</accession>
<dbReference type="Gene3D" id="2.70.150.10">
    <property type="entry name" value="Calcium-transporting ATPase, cytoplasmic transduction domain A"/>
    <property type="match status" value="1"/>
</dbReference>
<dbReference type="GO" id="GO:0005524">
    <property type="term" value="F:ATP binding"/>
    <property type="evidence" value="ECO:0007669"/>
    <property type="project" value="UniProtKB-KW"/>
</dbReference>
<feature type="domain" description="P-type ATPase A" evidence="12">
    <location>
        <begin position="359"/>
        <end position="448"/>
    </location>
</feature>
<dbReference type="PANTHER" id="PTHR45630">
    <property type="entry name" value="CATION-TRANSPORTING ATPASE-RELATED"/>
    <property type="match status" value="1"/>
</dbReference>
<comment type="subcellular location">
    <subcellularLocation>
        <location evidence="1">Membrane</location>
        <topology evidence="1">Multi-pass membrane protein</topology>
    </subcellularLocation>
</comment>
<dbReference type="Pfam" id="PF13246">
    <property type="entry name" value="Cation_ATPase"/>
    <property type="match status" value="1"/>
</dbReference>
<dbReference type="Gene3D" id="3.40.50.1000">
    <property type="entry name" value="HAD superfamily/HAD-like"/>
    <property type="match status" value="1"/>
</dbReference>
<dbReference type="InterPro" id="IPR044492">
    <property type="entry name" value="P_typ_ATPase_HD_dom"/>
</dbReference>
<feature type="transmembrane region" description="Helical" evidence="11">
    <location>
        <begin position="1449"/>
        <end position="1468"/>
    </location>
</feature>
<dbReference type="InterPro" id="IPR018303">
    <property type="entry name" value="ATPase_P-typ_P_site"/>
</dbReference>
<dbReference type="Gene3D" id="3.40.1110.10">
    <property type="entry name" value="Calcium-transporting ATPase, cytoplasmic domain N"/>
    <property type="match status" value="1"/>
</dbReference>
<name>A0A4D9D6F3_9STRA</name>
<feature type="transmembrane region" description="Helical" evidence="11">
    <location>
        <begin position="1495"/>
        <end position="1516"/>
    </location>
</feature>
<evidence type="ECO:0000256" key="2">
    <source>
        <dbReference type="ARBA" id="ARBA00022692"/>
    </source>
</evidence>
<feature type="compositionally biased region" description="Basic residues" evidence="10">
    <location>
        <begin position="942"/>
        <end position="957"/>
    </location>
</feature>
<evidence type="ECO:0000256" key="3">
    <source>
        <dbReference type="ARBA" id="ARBA00022723"/>
    </source>
</evidence>
<comment type="caution">
    <text evidence="13">The sequence shown here is derived from an EMBL/GenBank/DDBJ whole genome shotgun (WGS) entry which is preliminary data.</text>
</comment>
<organism evidence="13 14">
    <name type="scientific">Nannochloropsis salina CCMP1776</name>
    <dbReference type="NCBI Taxonomy" id="1027361"/>
    <lineage>
        <taxon>Eukaryota</taxon>
        <taxon>Sar</taxon>
        <taxon>Stramenopiles</taxon>
        <taxon>Ochrophyta</taxon>
        <taxon>Eustigmatophyceae</taxon>
        <taxon>Eustigmatales</taxon>
        <taxon>Monodopsidaceae</taxon>
        <taxon>Microchloropsis</taxon>
        <taxon>Microchloropsis salina</taxon>
    </lineage>
</organism>
<feature type="region of interest" description="Disordered" evidence="10">
    <location>
        <begin position="765"/>
        <end position="787"/>
    </location>
</feature>
<dbReference type="InterPro" id="IPR036412">
    <property type="entry name" value="HAD-like_sf"/>
</dbReference>
<dbReference type="InterPro" id="IPR023299">
    <property type="entry name" value="ATPase_P-typ_cyto_dom_N"/>
</dbReference>
<feature type="region of interest" description="Disordered" evidence="10">
    <location>
        <begin position="1094"/>
        <end position="1114"/>
    </location>
</feature>
<dbReference type="Proteomes" id="UP000355283">
    <property type="component" value="Unassembled WGS sequence"/>
</dbReference>
<dbReference type="SFLD" id="SFLDS00003">
    <property type="entry name" value="Haloacid_Dehalogenase"/>
    <property type="match status" value="1"/>
</dbReference>
<dbReference type="GO" id="GO:0140358">
    <property type="term" value="F:P-type transmembrane transporter activity"/>
    <property type="evidence" value="ECO:0007669"/>
    <property type="project" value="InterPro"/>
</dbReference>
<evidence type="ECO:0000259" key="12">
    <source>
        <dbReference type="Pfam" id="PF00122"/>
    </source>
</evidence>
<feature type="transmembrane region" description="Helical" evidence="11">
    <location>
        <begin position="1396"/>
        <end position="1413"/>
    </location>
</feature>
<dbReference type="OrthoDB" id="48943at2759"/>
<evidence type="ECO:0000256" key="9">
    <source>
        <dbReference type="ARBA" id="ARBA00023136"/>
    </source>
</evidence>
<dbReference type="PROSITE" id="PS00154">
    <property type="entry name" value="ATPASE_E1_E2"/>
    <property type="match status" value="1"/>
</dbReference>
<dbReference type="SUPFAM" id="SSF81653">
    <property type="entry name" value="Calcium ATPase, transduction domain A"/>
    <property type="match status" value="1"/>
</dbReference>
<evidence type="ECO:0000256" key="6">
    <source>
        <dbReference type="ARBA" id="ARBA00022842"/>
    </source>
</evidence>
<keyword evidence="6" id="KW-0460">Magnesium</keyword>
<reference evidence="13 14" key="1">
    <citation type="submission" date="2019-01" db="EMBL/GenBank/DDBJ databases">
        <title>Nuclear Genome Assembly of the Microalgal Biofuel strain Nannochloropsis salina CCMP1776.</title>
        <authorList>
            <person name="Hovde B."/>
        </authorList>
    </citation>
    <scope>NUCLEOTIDE SEQUENCE [LARGE SCALE GENOMIC DNA]</scope>
    <source>
        <strain evidence="13 14">CCMP1776</strain>
    </source>
</reference>
<dbReference type="InterPro" id="IPR023214">
    <property type="entry name" value="HAD_sf"/>
</dbReference>
<dbReference type="SUPFAM" id="SSF56784">
    <property type="entry name" value="HAD-like"/>
    <property type="match status" value="1"/>
</dbReference>
<feature type="region of interest" description="Disordered" evidence="10">
    <location>
        <begin position="933"/>
        <end position="957"/>
    </location>
</feature>
<dbReference type="PRINTS" id="PR00119">
    <property type="entry name" value="CATATPASE"/>
</dbReference>
<dbReference type="GO" id="GO:0016020">
    <property type="term" value="C:membrane"/>
    <property type="evidence" value="ECO:0007669"/>
    <property type="project" value="UniProtKB-SubCell"/>
</dbReference>
<dbReference type="SFLD" id="SFLDF00027">
    <property type="entry name" value="p-type_atpase"/>
    <property type="match status" value="1"/>
</dbReference>
<gene>
    <name evidence="13" type="ORF">NSK_004189</name>
</gene>
<evidence type="ECO:0000256" key="7">
    <source>
        <dbReference type="ARBA" id="ARBA00022967"/>
    </source>
</evidence>
<feature type="compositionally biased region" description="Basic and acidic residues" evidence="10">
    <location>
        <begin position="335"/>
        <end position="344"/>
    </location>
</feature>
<keyword evidence="4" id="KW-0547">Nucleotide-binding</keyword>
<keyword evidence="9 11" id="KW-0472">Membrane</keyword>
<evidence type="ECO:0000256" key="1">
    <source>
        <dbReference type="ARBA" id="ARBA00004141"/>
    </source>
</evidence>
<evidence type="ECO:0000313" key="13">
    <source>
        <dbReference type="EMBL" id="TFJ84198.1"/>
    </source>
</evidence>